<feature type="region of interest" description="Disordered" evidence="8">
    <location>
        <begin position="1"/>
        <end position="33"/>
    </location>
</feature>
<keyword evidence="4 7" id="KW-0547">Nucleotide-binding</keyword>
<dbReference type="EMBL" id="JAROKN010000008">
    <property type="protein sequence ID" value="MDF9277225.1"/>
    <property type="molecule type" value="Genomic_DNA"/>
</dbReference>
<dbReference type="InterPro" id="IPR017441">
    <property type="entry name" value="Protein_kinase_ATP_BS"/>
</dbReference>
<feature type="compositionally biased region" description="Basic and acidic residues" evidence="8">
    <location>
        <begin position="344"/>
        <end position="356"/>
    </location>
</feature>
<dbReference type="InterPro" id="IPR011009">
    <property type="entry name" value="Kinase-like_dom_sf"/>
</dbReference>
<keyword evidence="11" id="KW-1185">Reference proteome</keyword>
<dbReference type="CDD" id="cd14014">
    <property type="entry name" value="STKc_PknB_like"/>
    <property type="match status" value="1"/>
</dbReference>
<dbReference type="Proteomes" id="UP001220456">
    <property type="component" value="Unassembled WGS sequence"/>
</dbReference>
<evidence type="ECO:0000256" key="4">
    <source>
        <dbReference type="ARBA" id="ARBA00022741"/>
    </source>
</evidence>
<dbReference type="PROSITE" id="PS00109">
    <property type="entry name" value="PROTEIN_KINASE_TYR"/>
    <property type="match status" value="1"/>
</dbReference>
<protein>
    <recommendedName>
        <fullName evidence="1">non-specific serine/threonine protein kinase</fullName>
        <ecNumber evidence="1">2.7.11.1</ecNumber>
    </recommendedName>
</protein>
<feature type="binding site" evidence="7">
    <location>
        <position position="60"/>
    </location>
    <ligand>
        <name>ATP</name>
        <dbReference type="ChEBI" id="CHEBI:30616"/>
    </ligand>
</feature>
<keyword evidence="6 7" id="KW-0067">ATP-binding</keyword>
<name>A0ABT6CT29_9MICC</name>
<feature type="region of interest" description="Disordered" evidence="8">
    <location>
        <begin position="409"/>
        <end position="452"/>
    </location>
</feature>
<evidence type="ECO:0000256" key="2">
    <source>
        <dbReference type="ARBA" id="ARBA00022527"/>
    </source>
</evidence>
<evidence type="ECO:0000256" key="1">
    <source>
        <dbReference type="ARBA" id="ARBA00012513"/>
    </source>
</evidence>
<feature type="region of interest" description="Disordered" evidence="8">
    <location>
        <begin position="331"/>
        <end position="379"/>
    </location>
</feature>
<evidence type="ECO:0000256" key="3">
    <source>
        <dbReference type="ARBA" id="ARBA00022679"/>
    </source>
</evidence>
<evidence type="ECO:0000313" key="10">
    <source>
        <dbReference type="EMBL" id="MDF9277225.1"/>
    </source>
</evidence>
<dbReference type="PANTHER" id="PTHR43289:SF6">
    <property type="entry name" value="SERINE_THREONINE-PROTEIN KINASE NEKL-3"/>
    <property type="match status" value="1"/>
</dbReference>
<keyword evidence="2" id="KW-0723">Serine/threonine-protein kinase</keyword>
<dbReference type="RefSeq" id="WP_277357802.1">
    <property type="nucleotide sequence ID" value="NZ_JAROKN010000008.1"/>
</dbReference>
<comment type="caution">
    <text evidence="10">The sequence shown here is derived from an EMBL/GenBank/DDBJ whole genome shotgun (WGS) entry which is preliminary data.</text>
</comment>
<dbReference type="Gene3D" id="3.30.200.20">
    <property type="entry name" value="Phosphorylase Kinase, domain 1"/>
    <property type="match status" value="1"/>
</dbReference>
<sequence length="596" mass="62243">MDNFRRQTAAAREATSTDRPEAQQPPRLGGYRTGRLLGVGSSAHVWLVEDQRTGIFSALKVFPTTTPLSRAELEGRDGSLTPLDRELAVLGALKHPHLLGIRDVVSTDRGPGLLMDYAGGGSLLNLVTARGRLSVGECITVLGPIGQALAYLHSSAIQHGDVSPGNVLFTADGKPLLADLGVGRMLGEAADHARGTAGFAEAGLLPSLSAGFASDVFSAAAVGWYSLTGNPPDRARDRAPLSLLVPGVPGELLHILEAALHDDHGERPSANELADAVLRAAPAQPLDLVAAVHPSVLPQLLTRCATADSTKGTRRRLPEALARIYATKIPTTLRKQTKSAHPSTRTERSRRADGSRGKLNRQPSRARRRSARNSEGTGMGSVIRGAASLLVLCGVLLLGPQLLDTLGSSVPHSERGSAEFKDTLDAPSGVPAKPAAGGAPADSISGNAPAKDTALTDEMTQRLADENPVTALSALVAVRAMFLATGEAGLLPVVNVKDSDAMAADRQIMAGLQERGHVFNGLSIRLEKAAPAESFPVPEGATAVTATAVMSGYTEMDASGAAVREVAESTLQDLVFVLVREEGVWRIASVHNSDAV</sequence>
<gene>
    <name evidence="10" type="ORF">P4U43_05390</name>
</gene>
<feature type="domain" description="Protein kinase" evidence="9">
    <location>
        <begin position="31"/>
        <end position="296"/>
    </location>
</feature>
<evidence type="ECO:0000256" key="8">
    <source>
        <dbReference type="SAM" id="MobiDB-lite"/>
    </source>
</evidence>
<evidence type="ECO:0000259" key="9">
    <source>
        <dbReference type="PROSITE" id="PS50011"/>
    </source>
</evidence>
<evidence type="ECO:0000256" key="6">
    <source>
        <dbReference type="ARBA" id="ARBA00022840"/>
    </source>
</evidence>
<evidence type="ECO:0000256" key="5">
    <source>
        <dbReference type="ARBA" id="ARBA00022777"/>
    </source>
</evidence>
<dbReference type="Gene3D" id="1.10.510.10">
    <property type="entry name" value="Transferase(Phosphotransferase) domain 1"/>
    <property type="match status" value="1"/>
</dbReference>
<feature type="compositionally biased region" description="Polar residues" evidence="8">
    <location>
        <begin position="331"/>
        <end position="343"/>
    </location>
</feature>
<dbReference type="InterPro" id="IPR008266">
    <property type="entry name" value="Tyr_kinase_AS"/>
</dbReference>
<feature type="compositionally biased region" description="Low complexity" evidence="8">
    <location>
        <begin position="426"/>
        <end position="441"/>
    </location>
</feature>
<dbReference type="EC" id="2.7.11.1" evidence="1"/>
<dbReference type="SUPFAM" id="SSF56112">
    <property type="entry name" value="Protein kinase-like (PK-like)"/>
    <property type="match status" value="1"/>
</dbReference>
<keyword evidence="5 10" id="KW-0418">Kinase</keyword>
<dbReference type="PROSITE" id="PS00107">
    <property type="entry name" value="PROTEIN_KINASE_ATP"/>
    <property type="match status" value="1"/>
</dbReference>
<organism evidence="10 11">
    <name type="scientific">Arthrobacter vasquezii</name>
    <dbReference type="NCBI Taxonomy" id="2977629"/>
    <lineage>
        <taxon>Bacteria</taxon>
        <taxon>Bacillati</taxon>
        <taxon>Actinomycetota</taxon>
        <taxon>Actinomycetes</taxon>
        <taxon>Micrococcales</taxon>
        <taxon>Micrococcaceae</taxon>
        <taxon>Arthrobacter</taxon>
    </lineage>
</organism>
<dbReference type="GO" id="GO:0016301">
    <property type="term" value="F:kinase activity"/>
    <property type="evidence" value="ECO:0007669"/>
    <property type="project" value="UniProtKB-KW"/>
</dbReference>
<proteinExistence type="predicted"/>
<reference evidence="10 11" key="1">
    <citation type="journal article" date="2023" name="Int. J. Syst. Evol. Microbiol.">
        <title>Arthrobacter vasquezii sp. nov., isolated from a soil sample from Union Glacier, Antarctica.</title>
        <authorList>
            <person name="Valenzuela-Ibaceta F."/>
            <person name="Carrasco V."/>
            <person name="Lagos-Moraga S."/>
            <person name="Dietz-Vargas C."/>
            <person name="Navarro C.A."/>
            <person name="Perez-Donoso J.M."/>
        </authorList>
    </citation>
    <scope>NUCLEOTIDE SEQUENCE [LARGE SCALE GENOMIC DNA]</scope>
    <source>
        <strain evidence="10 11">EH-1B-1</strain>
    </source>
</reference>
<feature type="compositionally biased region" description="Basic and acidic residues" evidence="8">
    <location>
        <begin position="412"/>
        <end position="424"/>
    </location>
</feature>
<evidence type="ECO:0000313" key="11">
    <source>
        <dbReference type="Proteomes" id="UP001220456"/>
    </source>
</evidence>
<accession>A0ABT6CT29</accession>
<dbReference type="PANTHER" id="PTHR43289">
    <property type="entry name" value="MITOGEN-ACTIVATED PROTEIN KINASE KINASE KINASE 20-RELATED"/>
    <property type="match status" value="1"/>
</dbReference>
<dbReference type="PROSITE" id="PS50011">
    <property type="entry name" value="PROTEIN_KINASE_DOM"/>
    <property type="match status" value="1"/>
</dbReference>
<keyword evidence="3" id="KW-0808">Transferase</keyword>
<evidence type="ECO:0000256" key="7">
    <source>
        <dbReference type="PROSITE-ProRule" id="PRU10141"/>
    </source>
</evidence>
<dbReference type="Pfam" id="PF00069">
    <property type="entry name" value="Pkinase"/>
    <property type="match status" value="1"/>
</dbReference>
<dbReference type="InterPro" id="IPR000719">
    <property type="entry name" value="Prot_kinase_dom"/>
</dbReference>